<feature type="transmembrane region" description="Helical" evidence="6">
    <location>
        <begin position="71"/>
        <end position="93"/>
    </location>
</feature>
<evidence type="ECO:0000256" key="4">
    <source>
        <dbReference type="ARBA" id="ARBA00022989"/>
    </source>
</evidence>
<evidence type="ECO:0000256" key="2">
    <source>
        <dbReference type="ARBA" id="ARBA00009773"/>
    </source>
</evidence>
<evidence type="ECO:0000256" key="1">
    <source>
        <dbReference type="ARBA" id="ARBA00004141"/>
    </source>
</evidence>
<feature type="transmembrane region" description="Helical" evidence="6">
    <location>
        <begin position="285"/>
        <end position="303"/>
    </location>
</feature>
<feature type="transmembrane region" description="Helical" evidence="6">
    <location>
        <begin position="222"/>
        <end position="243"/>
    </location>
</feature>
<organism evidence="7 8">
    <name type="scientific">Neokomagataea tanensis</name>
    <dbReference type="NCBI Taxonomy" id="661191"/>
    <lineage>
        <taxon>Bacteria</taxon>
        <taxon>Pseudomonadati</taxon>
        <taxon>Pseudomonadota</taxon>
        <taxon>Alphaproteobacteria</taxon>
        <taxon>Acetobacterales</taxon>
        <taxon>Acetobacteraceae</taxon>
        <taxon>Neokomagataea</taxon>
    </lineage>
</organism>
<comment type="similarity">
    <text evidence="2">Belongs to the autoinducer-2 exporter (AI-2E) (TC 2.A.86) family.</text>
</comment>
<keyword evidence="4 6" id="KW-1133">Transmembrane helix</keyword>
<protein>
    <submittedName>
        <fullName evidence="7">AI-2E family transporter</fullName>
    </submittedName>
</protein>
<evidence type="ECO:0000256" key="3">
    <source>
        <dbReference type="ARBA" id="ARBA00022692"/>
    </source>
</evidence>
<keyword evidence="5 6" id="KW-0472">Membrane</keyword>
<keyword evidence="8" id="KW-1185">Reference proteome</keyword>
<feature type="transmembrane region" description="Helical" evidence="6">
    <location>
        <begin position="21"/>
        <end position="38"/>
    </location>
</feature>
<dbReference type="Proteomes" id="UP000317214">
    <property type="component" value="Chromosome"/>
</dbReference>
<proteinExistence type="inferred from homology"/>
<comment type="subcellular location">
    <subcellularLocation>
        <location evidence="1">Membrane</location>
        <topology evidence="1">Multi-pass membrane protein</topology>
    </subcellularLocation>
</comment>
<dbReference type="KEGG" id="ntn:D5366_00575"/>
<feature type="transmembrane region" description="Helical" evidence="6">
    <location>
        <begin position="315"/>
        <end position="337"/>
    </location>
</feature>
<reference evidence="7 8" key="1">
    <citation type="submission" date="2018-09" db="EMBL/GenBank/DDBJ databases">
        <title>The complete genome sequence of Neokomagataea tanensis NBRC 106556(T).</title>
        <authorList>
            <person name="Chua K.-O."/>
            <person name="See-Too W.-S."/>
            <person name="Hong K.-W."/>
            <person name="Yin W.-F."/>
            <person name="Chan K.-G."/>
        </authorList>
    </citation>
    <scope>NUCLEOTIDE SEQUENCE [LARGE SCALE GENOMIC DNA]</scope>
    <source>
        <strain evidence="8">AH13 \ NBRC 106556</strain>
    </source>
</reference>
<dbReference type="EMBL" id="CP032485">
    <property type="protein sequence ID" value="QDH24008.1"/>
    <property type="molecule type" value="Genomic_DNA"/>
</dbReference>
<gene>
    <name evidence="7" type="ORF">D5366_00575</name>
</gene>
<evidence type="ECO:0000256" key="5">
    <source>
        <dbReference type="ARBA" id="ARBA00023136"/>
    </source>
</evidence>
<name>A0A4Y6V548_9PROT</name>
<dbReference type="OrthoDB" id="106838at2"/>
<dbReference type="InterPro" id="IPR002549">
    <property type="entry name" value="AI-2E-like"/>
</dbReference>
<dbReference type="PANTHER" id="PTHR21716">
    <property type="entry name" value="TRANSMEMBRANE PROTEIN"/>
    <property type="match status" value="1"/>
</dbReference>
<dbReference type="RefSeq" id="WP_141491845.1">
    <property type="nucleotide sequence ID" value="NZ_CP032485.1"/>
</dbReference>
<sequence>MTETSSITTDGDISKSVLQRRARGFLALFFVAIALYTLHNFLPALLWGTVFAIALWPLYKRLERKFGQGEWLPLIFTVIVALIFLAPLSLLGVKIADEARSVLGWIDDVRHNGIPAPEWLGRLPFLSSQASNWWQAHLTSPDRVSHFLHSVDVGHGMQVTRQIGSQLAQRGMVFSFSMLTLFFLLKDGDHVIEKALLGSQRLFGKQGETIARQIISSVHGTVSGLILVGLGEGVIMGIAYAFAGAPQPLIFAMVTAVAAMVPLLAWPTVGIVVLLLLVKSGMVSAIIVAALGAIVIFVADHFIRPALIGGSTQLPFLWVLLGILGGAETWGLLGLFLGPAIMASLHLLWTLWTSDKTEIIIGDADDGAETVKE</sequence>
<dbReference type="PANTHER" id="PTHR21716:SF61">
    <property type="entry name" value="BLR8064 PROTEIN"/>
    <property type="match status" value="1"/>
</dbReference>
<dbReference type="GO" id="GO:0016020">
    <property type="term" value="C:membrane"/>
    <property type="evidence" value="ECO:0007669"/>
    <property type="project" value="UniProtKB-SubCell"/>
</dbReference>
<evidence type="ECO:0000313" key="8">
    <source>
        <dbReference type="Proteomes" id="UP000317214"/>
    </source>
</evidence>
<dbReference type="AlphaFoldDB" id="A0A4Y6V548"/>
<keyword evidence="3 6" id="KW-0812">Transmembrane</keyword>
<feature type="transmembrane region" description="Helical" evidence="6">
    <location>
        <begin position="249"/>
        <end position="278"/>
    </location>
</feature>
<accession>A0A4Y6V548</accession>
<dbReference type="Pfam" id="PF01594">
    <property type="entry name" value="AI-2E_transport"/>
    <property type="match status" value="1"/>
</dbReference>
<evidence type="ECO:0000313" key="7">
    <source>
        <dbReference type="EMBL" id="QDH24008.1"/>
    </source>
</evidence>
<evidence type="ECO:0000256" key="6">
    <source>
        <dbReference type="SAM" id="Phobius"/>
    </source>
</evidence>